<reference evidence="1" key="1">
    <citation type="journal article" date="2023" name="Nat. Commun.">
        <title>Diploid and tetraploid genomes of Acorus and the evolution of monocots.</title>
        <authorList>
            <person name="Ma L."/>
            <person name="Liu K.W."/>
            <person name="Li Z."/>
            <person name="Hsiao Y.Y."/>
            <person name="Qi Y."/>
            <person name="Fu T."/>
            <person name="Tang G.D."/>
            <person name="Zhang D."/>
            <person name="Sun W.H."/>
            <person name="Liu D.K."/>
            <person name="Li Y."/>
            <person name="Chen G.Z."/>
            <person name="Liu X.D."/>
            <person name="Liao X.Y."/>
            <person name="Jiang Y.T."/>
            <person name="Yu X."/>
            <person name="Hao Y."/>
            <person name="Huang J."/>
            <person name="Zhao X.W."/>
            <person name="Ke S."/>
            <person name="Chen Y.Y."/>
            <person name="Wu W.L."/>
            <person name="Hsu J.L."/>
            <person name="Lin Y.F."/>
            <person name="Huang M.D."/>
            <person name="Li C.Y."/>
            <person name="Huang L."/>
            <person name="Wang Z.W."/>
            <person name="Zhao X."/>
            <person name="Zhong W.Y."/>
            <person name="Peng D.H."/>
            <person name="Ahmad S."/>
            <person name="Lan S."/>
            <person name="Zhang J.S."/>
            <person name="Tsai W.C."/>
            <person name="Van de Peer Y."/>
            <person name="Liu Z.J."/>
        </authorList>
    </citation>
    <scope>NUCLEOTIDE SEQUENCE</scope>
    <source>
        <strain evidence="1">CP</strain>
    </source>
</reference>
<name>A0AAV9ELE6_ACOCL</name>
<protein>
    <submittedName>
        <fullName evidence="1">Uncharacterized protein</fullName>
    </submittedName>
</protein>
<sequence>MSNPSSVSMSYTSLCSFPMLMHSLLSPKKNFTPSLEATPPHVVAAMSAKLPFLSNTIMKPVAMHLHIIPQKSTGPVMG</sequence>
<keyword evidence="2" id="KW-1185">Reference proteome</keyword>
<organism evidence="1 2">
    <name type="scientific">Acorus calamus</name>
    <name type="common">Sweet flag</name>
    <dbReference type="NCBI Taxonomy" id="4465"/>
    <lineage>
        <taxon>Eukaryota</taxon>
        <taxon>Viridiplantae</taxon>
        <taxon>Streptophyta</taxon>
        <taxon>Embryophyta</taxon>
        <taxon>Tracheophyta</taxon>
        <taxon>Spermatophyta</taxon>
        <taxon>Magnoliopsida</taxon>
        <taxon>Liliopsida</taxon>
        <taxon>Acoraceae</taxon>
        <taxon>Acorus</taxon>
    </lineage>
</organism>
<gene>
    <name evidence="1" type="ORF">QJS10_CPA06g02520</name>
</gene>
<dbReference type="Proteomes" id="UP001180020">
    <property type="component" value="Unassembled WGS sequence"/>
</dbReference>
<evidence type="ECO:0000313" key="2">
    <source>
        <dbReference type="Proteomes" id="UP001180020"/>
    </source>
</evidence>
<evidence type="ECO:0000313" key="1">
    <source>
        <dbReference type="EMBL" id="KAK1313638.1"/>
    </source>
</evidence>
<accession>A0AAV9ELE6</accession>
<dbReference type="EMBL" id="JAUJYO010000006">
    <property type="protein sequence ID" value="KAK1313638.1"/>
    <property type="molecule type" value="Genomic_DNA"/>
</dbReference>
<proteinExistence type="predicted"/>
<comment type="caution">
    <text evidence="1">The sequence shown here is derived from an EMBL/GenBank/DDBJ whole genome shotgun (WGS) entry which is preliminary data.</text>
</comment>
<reference evidence="1" key="2">
    <citation type="submission" date="2023-06" db="EMBL/GenBank/DDBJ databases">
        <authorList>
            <person name="Ma L."/>
            <person name="Liu K.-W."/>
            <person name="Li Z."/>
            <person name="Hsiao Y.-Y."/>
            <person name="Qi Y."/>
            <person name="Fu T."/>
            <person name="Tang G."/>
            <person name="Zhang D."/>
            <person name="Sun W.-H."/>
            <person name="Liu D.-K."/>
            <person name="Li Y."/>
            <person name="Chen G.-Z."/>
            <person name="Liu X.-D."/>
            <person name="Liao X.-Y."/>
            <person name="Jiang Y.-T."/>
            <person name="Yu X."/>
            <person name="Hao Y."/>
            <person name="Huang J."/>
            <person name="Zhao X.-W."/>
            <person name="Ke S."/>
            <person name="Chen Y.-Y."/>
            <person name="Wu W.-L."/>
            <person name="Hsu J.-L."/>
            <person name="Lin Y.-F."/>
            <person name="Huang M.-D."/>
            <person name="Li C.-Y."/>
            <person name="Huang L."/>
            <person name="Wang Z.-W."/>
            <person name="Zhao X."/>
            <person name="Zhong W.-Y."/>
            <person name="Peng D.-H."/>
            <person name="Ahmad S."/>
            <person name="Lan S."/>
            <person name="Zhang J.-S."/>
            <person name="Tsai W.-C."/>
            <person name="Van De Peer Y."/>
            <person name="Liu Z.-J."/>
        </authorList>
    </citation>
    <scope>NUCLEOTIDE SEQUENCE</scope>
    <source>
        <strain evidence="1">CP</strain>
        <tissue evidence="1">Leaves</tissue>
    </source>
</reference>
<dbReference type="AlphaFoldDB" id="A0AAV9ELE6"/>